<reference evidence="2" key="1">
    <citation type="journal article" date="2014" name="Science">
        <title>Ancient hybridizations among the ancestral genomes of bread wheat.</title>
        <authorList>
            <consortium name="International Wheat Genome Sequencing Consortium,"/>
            <person name="Marcussen T."/>
            <person name="Sandve S.R."/>
            <person name="Heier L."/>
            <person name="Spannagl M."/>
            <person name="Pfeifer M."/>
            <person name="Jakobsen K.S."/>
            <person name="Wulff B.B."/>
            <person name="Steuernagel B."/>
            <person name="Mayer K.F."/>
            <person name="Olsen O.A."/>
        </authorList>
    </citation>
    <scope>NUCLEOTIDE SEQUENCE [LARGE SCALE GENOMIC DNA]</scope>
    <source>
        <strain evidence="2">cv. AL8/78</strain>
    </source>
</reference>
<sequence length="154" mass="16381">SRPRSTRSDLAGRGGAAMEPDAPLDYALFQLSPRRSRCELVVSCSGRTEKIASGSVKPFVTHLRAAEEQAAAQPPQPAIRLQLDRRAAWFSKGTLERFVRFVSTPEVLEMANTFDAEMSQLEGARKIYAAQGTAVGATSGAAAEASAAAADITK</sequence>
<dbReference type="PANTHER" id="PTHR31008:SF15">
    <property type="entry name" value="GPI-ANCHORED ADHESIN-LIKE PROTEIN"/>
    <property type="match status" value="1"/>
</dbReference>
<dbReference type="Gramene" id="AET2Gv20351400.15">
    <property type="protein sequence ID" value="AET2Gv20351400.15"/>
    <property type="gene ID" value="AET2Gv20351400"/>
</dbReference>
<evidence type="ECO:0000313" key="1">
    <source>
        <dbReference type="EnsemblPlants" id="AET2Gv20351400.15"/>
    </source>
</evidence>
<reference evidence="1" key="5">
    <citation type="journal article" date="2021" name="G3 (Bethesda)">
        <title>Aegilops tauschii genome assembly Aet v5.0 features greater sequence contiguity and improved annotation.</title>
        <authorList>
            <person name="Wang L."/>
            <person name="Zhu T."/>
            <person name="Rodriguez J.C."/>
            <person name="Deal K.R."/>
            <person name="Dubcovsky J."/>
            <person name="McGuire P.E."/>
            <person name="Lux T."/>
            <person name="Spannagl M."/>
            <person name="Mayer K.F.X."/>
            <person name="Baldrich P."/>
            <person name="Meyers B.C."/>
            <person name="Huo N."/>
            <person name="Gu Y.Q."/>
            <person name="Zhou H."/>
            <person name="Devos K.M."/>
            <person name="Bennetzen J.L."/>
            <person name="Unver T."/>
            <person name="Budak H."/>
            <person name="Gulick P.J."/>
            <person name="Galiba G."/>
            <person name="Kalapos B."/>
            <person name="Nelson D.R."/>
            <person name="Li P."/>
            <person name="You F.M."/>
            <person name="Luo M.C."/>
            <person name="Dvorak J."/>
        </authorList>
    </citation>
    <scope>NUCLEOTIDE SEQUENCE [LARGE SCALE GENOMIC DNA]</scope>
    <source>
        <strain evidence="1">cv. AL8/78</strain>
    </source>
</reference>
<reference evidence="1" key="4">
    <citation type="submission" date="2019-03" db="UniProtKB">
        <authorList>
            <consortium name="EnsemblPlants"/>
        </authorList>
    </citation>
    <scope>IDENTIFICATION</scope>
</reference>
<dbReference type="EnsemblPlants" id="AET2Gv20351400.15">
    <property type="protein sequence ID" value="AET2Gv20351400.15"/>
    <property type="gene ID" value="AET2Gv20351400"/>
</dbReference>
<reference evidence="1" key="3">
    <citation type="journal article" date="2017" name="Nature">
        <title>Genome sequence of the progenitor of the wheat D genome Aegilops tauschii.</title>
        <authorList>
            <person name="Luo M.C."/>
            <person name="Gu Y.Q."/>
            <person name="Puiu D."/>
            <person name="Wang H."/>
            <person name="Twardziok S.O."/>
            <person name="Deal K.R."/>
            <person name="Huo N."/>
            <person name="Zhu T."/>
            <person name="Wang L."/>
            <person name="Wang Y."/>
            <person name="McGuire P.E."/>
            <person name="Liu S."/>
            <person name="Long H."/>
            <person name="Ramasamy R.K."/>
            <person name="Rodriguez J.C."/>
            <person name="Van S.L."/>
            <person name="Yuan L."/>
            <person name="Wang Z."/>
            <person name="Xia Z."/>
            <person name="Xiao L."/>
            <person name="Anderson O.D."/>
            <person name="Ouyang S."/>
            <person name="Liang Y."/>
            <person name="Zimin A.V."/>
            <person name="Pertea G."/>
            <person name="Qi P."/>
            <person name="Bennetzen J.L."/>
            <person name="Dai X."/>
            <person name="Dawson M.W."/>
            <person name="Muller H.G."/>
            <person name="Kugler K."/>
            <person name="Rivarola-Duarte L."/>
            <person name="Spannagl M."/>
            <person name="Mayer K.F.X."/>
            <person name="Lu F.H."/>
            <person name="Bevan M.W."/>
            <person name="Leroy P."/>
            <person name="Li P."/>
            <person name="You F.M."/>
            <person name="Sun Q."/>
            <person name="Liu Z."/>
            <person name="Lyons E."/>
            <person name="Wicker T."/>
            <person name="Salzberg S.L."/>
            <person name="Devos K.M."/>
            <person name="Dvorak J."/>
        </authorList>
    </citation>
    <scope>NUCLEOTIDE SEQUENCE [LARGE SCALE GENOMIC DNA]</scope>
    <source>
        <strain evidence="1">cv. AL8/78</strain>
    </source>
</reference>
<dbReference type="PANTHER" id="PTHR31008">
    <property type="entry name" value="COP1-INTERACTING PROTEIN-RELATED"/>
    <property type="match status" value="1"/>
</dbReference>
<accession>A0A453B3B3</accession>
<proteinExistence type="predicted"/>
<dbReference type="AlphaFoldDB" id="A0A453B3B3"/>
<protein>
    <submittedName>
        <fullName evidence="1">Uncharacterized protein</fullName>
    </submittedName>
</protein>
<reference evidence="2" key="2">
    <citation type="journal article" date="2017" name="Nat. Plants">
        <title>The Aegilops tauschii genome reveals multiple impacts of transposons.</title>
        <authorList>
            <person name="Zhao G."/>
            <person name="Zou C."/>
            <person name="Li K."/>
            <person name="Wang K."/>
            <person name="Li T."/>
            <person name="Gao L."/>
            <person name="Zhang X."/>
            <person name="Wang H."/>
            <person name="Yang Z."/>
            <person name="Liu X."/>
            <person name="Jiang W."/>
            <person name="Mao L."/>
            <person name="Kong X."/>
            <person name="Jiao Y."/>
            <person name="Jia J."/>
        </authorList>
    </citation>
    <scope>NUCLEOTIDE SEQUENCE [LARGE SCALE GENOMIC DNA]</scope>
    <source>
        <strain evidence="2">cv. AL8/78</strain>
    </source>
</reference>
<evidence type="ECO:0000313" key="2">
    <source>
        <dbReference type="Proteomes" id="UP000015105"/>
    </source>
</evidence>
<name>A0A453B3B3_AEGTS</name>
<dbReference type="Proteomes" id="UP000015105">
    <property type="component" value="Chromosome 2D"/>
</dbReference>
<keyword evidence="2" id="KW-1185">Reference proteome</keyword>
<organism evidence="1 2">
    <name type="scientific">Aegilops tauschii subsp. strangulata</name>
    <name type="common">Goatgrass</name>
    <dbReference type="NCBI Taxonomy" id="200361"/>
    <lineage>
        <taxon>Eukaryota</taxon>
        <taxon>Viridiplantae</taxon>
        <taxon>Streptophyta</taxon>
        <taxon>Embryophyta</taxon>
        <taxon>Tracheophyta</taxon>
        <taxon>Spermatophyta</taxon>
        <taxon>Magnoliopsida</taxon>
        <taxon>Liliopsida</taxon>
        <taxon>Poales</taxon>
        <taxon>Poaceae</taxon>
        <taxon>BOP clade</taxon>
        <taxon>Pooideae</taxon>
        <taxon>Triticodae</taxon>
        <taxon>Triticeae</taxon>
        <taxon>Triticinae</taxon>
        <taxon>Aegilops</taxon>
    </lineage>
</organism>